<keyword evidence="2" id="KW-1185">Reference proteome</keyword>
<dbReference type="Pfam" id="PF13189">
    <property type="entry name" value="Cytidylate_kin2"/>
    <property type="match status" value="1"/>
</dbReference>
<dbReference type="GO" id="GO:0016301">
    <property type="term" value="F:kinase activity"/>
    <property type="evidence" value="ECO:0007669"/>
    <property type="project" value="UniProtKB-KW"/>
</dbReference>
<dbReference type="Proteomes" id="UP000199228">
    <property type="component" value="Unassembled WGS sequence"/>
</dbReference>
<reference evidence="1 2" key="1">
    <citation type="submission" date="2016-10" db="EMBL/GenBank/DDBJ databases">
        <authorList>
            <person name="de Groot N.N."/>
        </authorList>
    </citation>
    <scope>NUCLEOTIDE SEQUENCE [LARGE SCALE GENOMIC DNA]</scope>
    <source>
        <strain evidence="1 2">DSM 3217</strain>
    </source>
</reference>
<dbReference type="EMBL" id="FMXR01000008">
    <property type="protein sequence ID" value="SDB15728.1"/>
    <property type="molecule type" value="Genomic_DNA"/>
</dbReference>
<dbReference type="RefSeq" id="WP_090173202.1">
    <property type="nucleotide sequence ID" value="NZ_FMXR01000008.1"/>
</dbReference>
<accession>A0A1G6B501</accession>
<organism evidence="1 2">
    <name type="scientific">Eubacterium oxidoreducens</name>
    <dbReference type="NCBI Taxonomy" id="1732"/>
    <lineage>
        <taxon>Bacteria</taxon>
        <taxon>Bacillati</taxon>
        <taxon>Bacillota</taxon>
        <taxon>Clostridia</taxon>
        <taxon>Eubacteriales</taxon>
        <taxon>Eubacteriaceae</taxon>
        <taxon>Eubacterium</taxon>
    </lineage>
</organism>
<protein>
    <submittedName>
        <fullName evidence="1">Cytidylate kinase</fullName>
    </submittedName>
</protein>
<dbReference type="SUPFAM" id="SSF52540">
    <property type="entry name" value="P-loop containing nucleoside triphosphate hydrolases"/>
    <property type="match status" value="1"/>
</dbReference>
<dbReference type="Gene3D" id="3.40.50.300">
    <property type="entry name" value="P-loop containing nucleotide triphosphate hydrolases"/>
    <property type="match status" value="1"/>
</dbReference>
<keyword evidence="1" id="KW-0808">Transferase</keyword>
<sequence length="198" mass="22869">MKKDNLIINIGRQKGSGGHYVAEMVAGKLSIPCYDEEAFIKETAKRYKQAEAAVTRQDEKRPAHPYYFAGQSVPAEIFNQQSKLIRELSMQSDCVFVGHCADYVLKDFENTVNIFITAPLGDRIARVARREEISISKAERLIKDTDHERAGYYQFYTQQRWADCQNFHLCIDTSQLGLEESAELIYHFIKHRKKDIEI</sequence>
<dbReference type="STRING" id="1732.SAMN02910417_01181"/>
<proteinExistence type="predicted"/>
<dbReference type="InterPro" id="IPR027417">
    <property type="entry name" value="P-loop_NTPase"/>
</dbReference>
<evidence type="ECO:0000313" key="1">
    <source>
        <dbReference type="EMBL" id="SDB15728.1"/>
    </source>
</evidence>
<evidence type="ECO:0000313" key="2">
    <source>
        <dbReference type="Proteomes" id="UP000199228"/>
    </source>
</evidence>
<dbReference type="AlphaFoldDB" id="A0A1G6B501"/>
<name>A0A1G6B501_EUBOX</name>
<gene>
    <name evidence="1" type="ORF">SAMN02910417_01181</name>
</gene>
<keyword evidence="1" id="KW-0418">Kinase</keyword>
<dbReference type="OrthoDB" id="9781180at2"/>